<keyword evidence="2 5" id="KW-0378">Hydrolase</keyword>
<comment type="caution">
    <text evidence="5">The sequence shown here is derived from an EMBL/GenBank/DDBJ whole genome shotgun (WGS) entry which is preliminary data.</text>
</comment>
<evidence type="ECO:0000256" key="1">
    <source>
        <dbReference type="ARBA" id="ARBA00022741"/>
    </source>
</evidence>
<name>A0ABW3SMN0_9BACT</name>
<dbReference type="EMBL" id="JBHTLD010000054">
    <property type="protein sequence ID" value="MFD1186159.1"/>
    <property type="molecule type" value="Genomic_DNA"/>
</dbReference>
<gene>
    <name evidence="5" type="primary">pxpB</name>
    <name evidence="5" type="ORF">ACFQ2O_08095</name>
</gene>
<keyword evidence="1" id="KW-0547">Nucleotide-binding</keyword>
<dbReference type="PANTHER" id="PTHR34698">
    <property type="entry name" value="5-OXOPROLINASE SUBUNIT B"/>
    <property type="match status" value="1"/>
</dbReference>
<evidence type="ECO:0000256" key="3">
    <source>
        <dbReference type="ARBA" id="ARBA00022840"/>
    </source>
</evidence>
<dbReference type="RefSeq" id="WP_377525397.1">
    <property type="nucleotide sequence ID" value="NZ_JBHTLD010000054.1"/>
</dbReference>
<dbReference type="InterPro" id="IPR003833">
    <property type="entry name" value="CT_C_D"/>
</dbReference>
<organism evidence="5 6">
    <name type="scientific">Pontibacter rugosus</name>
    <dbReference type="NCBI Taxonomy" id="1745966"/>
    <lineage>
        <taxon>Bacteria</taxon>
        <taxon>Pseudomonadati</taxon>
        <taxon>Bacteroidota</taxon>
        <taxon>Cytophagia</taxon>
        <taxon>Cytophagales</taxon>
        <taxon>Hymenobacteraceae</taxon>
        <taxon>Pontibacter</taxon>
    </lineage>
</organism>
<sequence length="243" mass="26721">MPTEAIQKLPFQLCPLGDTAIVLQFGDTIDSKTHASIRAFADILEHKPFRGLVEYVPAFTNLTIYYDPWVMSQEGKKDAYGEVVQVLQQLLLNLEVKETPAVRVVELPVLYGGDYGPDLEEVAAHCKLTAEEIIHIHSAQEYLVHMIGFAPGFPYLGGMDKRIATPRKASPRPYIPAGSVGVAGEQTGVYPISTPGGWQLIGQTPLALFDASRKVPSLLQAGDKVKFVPISEEEFKTRKEAQT</sequence>
<feature type="domain" description="Carboxyltransferase" evidence="4">
    <location>
        <begin position="11"/>
        <end position="219"/>
    </location>
</feature>
<dbReference type="Gene3D" id="2.40.100.10">
    <property type="entry name" value="Cyclophilin-like"/>
    <property type="match status" value="1"/>
</dbReference>
<dbReference type="SUPFAM" id="SSF160467">
    <property type="entry name" value="PH0987 N-terminal domain-like"/>
    <property type="match status" value="1"/>
</dbReference>
<dbReference type="PANTHER" id="PTHR34698:SF2">
    <property type="entry name" value="5-OXOPROLINASE SUBUNIT B"/>
    <property type="match status" value="1"/>
</dbReference>
<protein>
    <submittedName>
        <fullName evidence="5">5-oxoprolinase subunit PxpB</fullName>
        <ecNumber evidence="5">3.5.2.9</ecNumber>
    </submittedName>
</protein>
<dbReference type="InterPro" id="IPR010016">
    <property type="entry name" value="PxpB"/>
</dbReference>
<evidence type="ECO:0000313" key="5">
    <source>
        <dbReference type="EMBL" id="MFD1186159.1"/>
    </source>
</evidence>
<dbReference type="Pfam" id="PF02682">
    <property type="entry name" value="CT_C_D"/>
    <property type="match status" value="1"/>
</dbReference>
<accession>A0ABW3SMN0</accession>
<dbReference type="Gene3D" id="3.30.1360.40">
    <property type="match status" value="1"/>
</dbReference>
<evidence type="ECO:0000259" key="4">
    <source>
        <dbReference type="SMART" id="SM00796"/>
    </source>
</evidence>
<evidence type="ECO:0000256" key="2">
    <source>
        <dbReference type="ARBA" id="ARBA00022801"/>
    </source>
</evidence>
<keyword evidence="6" id="KW-1185">Reference proteome</keyword>
<dbReference type="Proteomes" id="UP001597094">
    <property type="component" value="Unassembled WGS sequence"/>
</dbReference>
<dbReference type="SUPFAM" id="SSF50891">
    <property type="entry name" value="Cyclophilin-like"/>
    <property type="match status" value="1"/>
</dbReference>
<reference evidence="6" key="1">
    <citation type="journal article" date="2019" name="Int. J. Syst. Evol. Microbiol.">
        <title>The Global Catalogue of Microorganisms (GCM) 10K type strain sequencing project: providing services to taxonomists for standard genome sequencing and annotation.</title>
        <authorList>
            <consortium name="The Broad Institute Genomics Platform"/>
            <consortium name="The Broad Institute Genome Sequencing Center for Infectious Disease"/>
            <person name="Wu L."/>
            <person name="Ma J."/>
        </authorList>
    </citation>
    <scope>NUCLEOTIDE SEQUENCE [LARGE SCALE GENOMIC DNA]</scope>
    <source>
        <strain evidence="6">JCM 31319</strain>
    </source>
</reference>
<dbReference type="SMART" id="SM00796">
    <property type="entry name" value="AHS1"/>
    <property type="match status" value="1"/>
</dbReference>
<dbReference type="GO" id="GO:0017168">
    <property type="term" value="F:5-oxoprolinase (ATP-hydrolyzing) activity"/>
    <property type="evidence" value="ECO:0007669"/>
    <property type="project" value="UniProtKB-EC"/>
</dbReference>
<dbReference type="NCBIfam" id="TIGR00370">
    <property type="entry name" value="5-oxoprolinase subunit PxpB"/>
    <property type="match status" value="1"/>
</dbReference>
<proteinExistence type="predicted"/>
<dbReference type="InterPro" id="IPR029000">
    <property type="entry name" value="Cyclophilin-like_dom_sf"/>
</dbReference>
<dbReference type="EC" id="3.5.2.9" evidence="5"/>
<keyword evidence="3" id="KW-0067">ATP-binding</keyword>
<evidence type="ECO:0000313" key="6">
    <source>
        <dbReference type="Proteomes" id="UP001597094"/>
    </source>
</evidence>